<feature type="region of interest" description="Disordered" evidence="1">
    <location>
        <begin position="163"/>
        <end position="186"/>
    </location>
</feature>
<sequence>MGEIFKPYTGAAAPPRPKRKQHKVKRADSSDELASVFAHYQQPVSPSQANSASTSSMDTSDELHHHFGAHIRNQEPAPSSGPRVSKPLSVRSSSSGLDEIFQRFQVHSSTSGVSRAVSEDVGPTASAPSDHTSSKSSTSSTATNESEYQPLSPERHDIELEMDLPELGPDGGRASESPSPDRTEKKARYLSCPELWQTAWEHRDSIHGAEWLHLSVINFHLLSVWYDMCRQPQTQPRALYLDCRVANAWRTEDTTRLALIEPLMAPQLRQNCFLPPAQPCPHQPVVLVVQEPLGMRVQRHRRRRRNQQRLWDGPAHVFVVVIEHERQQVHVLGRAGSVEAVAKDEDWEAWDGPQYYEHVCNLFGWEAGDLDDVLIRSAWWEQNGFDCGPQAVEVATFALKHGVPRSSRGETAPPPIPCGHRLRYQIYSRLIDETREALETYEALRTYRVLPQEWFATDLVRGLPGGIDATDVVMQQSIIDANHGRSDRTLAEFQAQMRACLLCAGLLEAGDAGASSAQGNTDHRHFLGDEAGAESGDDEPQGELRDEPGQPEPESEGRSELGNSPEPQPTYRPGHLYARPQHAGPRRFPRPTAPPPAPPAIQPLWPAFSSVYDDYRGGPTAEENRERGEQWAFDGPGRVYGEGQADPQRRGPWTRFRDYGYRVLHRLHPARGCARGLEPQEGPP</sequence>
<organism evidence="2 3">
    <name type="scientific">Botryobasidium botryosum (strain FD-172 SS1)</name>
    <dbReference type="NCBI Taxonomy" id="930990"/>
    <lineage>
        <taxon>Eukaryota</taxon>
        <taxon>Fungi</taxon>
        <taxon>Dikarya</taxon>
        <taxon>Basidiomycota</taxon>
        <taxon>Agaricomycotina</taxon>
        <taxon>Agaricomycetes</taxon>
        <taxon>Cantharellales</taxon>
        <taxon>Botryobasidiaceae</taxon>
        <taxon>Botryobasidium</taxon>
    </lineage>
</organism>
<dbReference type="Proteomes" id="UP000027195">
    <property type="component" value="Unassembled WGS sequence"/>
</dbReference>
<feature type="region of interest" description="Disordered" evidence="1">
    <location>
        <begin position="1"/>
        <end position="91"/>
    </location>
</feature>
<protein>
    <submittedName>
        <fullName evidence="2">Uncharacterized protein</fullName>
    </submittedName>
</protein>
<dbReference type="HOGENOM" id="CLU_402230_0_0_1"/>
<dbReference type="EMBL" id="KL198228">
    <property type="protein sequence ID" value="KDQ05600.1"/>
    <property type="molecule type" value="Genomic_DNA"/>
</dbReference>
<evidence type="ECO:0000256" key="1">
    <source>
        <dbReference type="SAM" id="MobiDB-lite"/>
    </source>
</evidence>
<feature type="compositionally biased region" description="Acidic residues" evidence="1">
    <location>
        <begin position="531"/>
        <end position="541"/>
    </location>
</feature>
<feature type="region of interest" description="Disordered" evidence="1">
    <location>
        <begin position="107"/>
        <end position="151"/>
    </location>
</feature>
<feature type="compositionally biased region" description="Low complexity" evidence="1">
    <location>
        <begin position="125"/>
        <end position="146"/>
    </location>
</feature>
<dbReference type="AlphaFoldDB" id="A0A067LTP1"/>
<dbReference type="InParanoid" id="A0A067LTP1"/>
<name>A0A067LTP1_BOTB1</name>
<feature type="compositionally biased region" description="Pro residues" evidence="1">
    <location>
        <begin position="591"/>
        <end position="601"/>
    </location>
</feature>
<feature type="compositionally biased region" description="Basic residues" evidence="1">
    <location>
        <begin position="16"/>
        <end position="25"/>
    </location>
</feature>
<keyword evidence="3" id="KW-1185">Reference proteome</keyword>
<evidence type="ECO:0000313" key="3">
    <source>
        <dbReference type="Proteomes" id="UP000027195"/>
    </source>
</evidence>
<feature type="compositionally biased region" description="Low complexity" evidence="1">
    <location>
        <begin position="45"/>
        <end position="56"/>
    </location>
</feature>
<proteinExistence type="predicted"/>
<reference evidence="3" key="1">
    <citation type="journal article" date="2014" name="Proc. Natl. Acad. Sci. U.S.A.">
        <title>Extensive sampling of basidiomycete genomes demonstrates inadequacy of the white-rot/brown-rot paradigm for wood decay fungi.</title>
        <authorList>
            <person name="Riley R."/>
            <person name="Salamov A.A."/>
            <person name="Brown D.W."/>
            <person name="Nagy L.G."/>
            <person name="Floudas D."/>
            <person name="Held B.W."/>
            <person name="Levasseur A."/>
            <person name="Lombard V."/>
            <person name="Morin E."/>
            <person name="Otillar R."/>
            <person name="Lindquist E.A."/>
            <person name="Sun H."/>
            <person name="LaButti K.M."/>
            <person name="Schmutz J."/>
            <person name="Jabbour D."/>
            <person name="Luo H."/>
            <person name="Baker S.E."/>
            <person name="Pisabarro A.G."/>
            <person name="Walton J.D."/>
            <person name="Blanchette R.A."/>
            <person name="Henrissat B."/>
            <person name="Martin F."/>
            <person name="Cullen D."/>
            <person name="Hibbett D.S."/>
            <person name="Grigoriev I.V."/>
        </authorList>
    </citation>
    <scope>NUCLEOTIDE SEQUENCE [LARGE SCALE GENOMIC DNA]</scope>
    <source>
        <strain evidence="3">FD-172 SS1</strain>
    </source>
</reference>
<gene>
    <name evidence="2" type="ORF">BOTBODRAFT_182395</name>
</gene>
<accession>A0A067LTP1</accession>
<dbReference type="STRING" id="930990.A0A067LTP1"/>
<feature type="compositionally biased region" description="Low complexity" evidence="1">
    <location>
        <begin position="82"/>
        <end position="91"/>
    </location>
</feature>
<feature type="region of interest" description="Disordered" evidence="1">
    <location>
        <begin position="512"/>
        <end position="605"/>
    </location>
</feature>
<evidence type="ECO:0000313" key="2">
    <source>
        <dbReference type="EMBL" id="KDQ05600.1"/>
    </source>
</evidence>
<dbReference type="OrthoDB" id="2687718at2759"/>